<gene>
    <name evidence="1" type="ORF">Q7C36_023188</name>
</gene>
<evidence type="ECO:0000313" key="2">
    <source>
        <dbReference type="Proteomes" id="UP001187315"/>
    </source>
</evidence>
<reference evidence="1" key="1">
    <citation type="submission" date="2023-08" db="EMBL/GenBank/DDBJ databases">
        <title>Pelteobagrus vachellii genome.</title>
        <authorList>
            <person name="Liu H."/>
        </authorList>
    </citation>
    <scope>NUCLEOTIDE SEQUENCE</scope>
    <source>
        <strain evidence="1">PRFRI_2022a</strain>
        <tissue evidence="1">Muscle</tissue>
    </source>
</reference>
<proteinExistence type="predicted"/>
<dbReference type="AlphaFoldDB" id="A0AA88IZY6"/>
<organism evidence="1 2">
    <name type="scientific">Tachysurus vachellii</name>
    <name type="common">Darkbarbel catfish</name>
    <name type="synonym">Pelteobagrus vachellii</name>
    <dbReference type="NCBI Taxonomy" id="175792"/>
    <lineage>
        <taxon>Eukaryota</taxon>
        <taxon>Metazoa</taxon>
        <taxon>Chordata</taxon>
        <taxon>Craniata</taxon>
        <taxon>Vertebrata</taxon>
        <taxon>Euteleostomi</taxon>
        <taxon>Actinopterygii</taxon>
        <taxon>Neopterygii</taxon>
        <taxon>Teleostei</taxon>
        <taxon>Ostariophysi</taxon>
        <taxon>Siluriformes</taxon>
        <taxon>Bagridae</taxon>
        <taxon>Tachysurus</taxon>
    </lineage>
</organism>
<protein>
    <submittedName>
        <fullName evidence="1">Uncharacterized protein</fullName>
    </submittedName>
</protein>
<evidence type="ECO:0000313" key="1">
    <source>
        <dbReference type="EMBL" id="KAK2814922.1"/>
    </source>
</evidence>
<comment type="caution">
    <text evidence="1">The sequence shown here is derived from an EMBL/GenBank/DDBJ whole genome shotgun (WGS) entry which is preliminary data.</text>
</comment>
<dbReference type="EMBL" id="JAVHJS010000026">
    <property type="protein sequence ID" value="KAK2814922.1"/>
    <property type="molecule type" value="Genomic_DNA"/>
</dbReference>
<sequence length="99" mass="10536">MCYYNMAEEKKCQRGGQAKWVLTEMLKSFSDGVKDLAQHQDKESTGHVGALGGQQGAGSVSTAAVLHCDLSGRVVIRSSVRKAETKPTALPATPAINCE</sequence>
<dbReference type="Proteomes" id="UP001187315">
    <property type="component" value="Unassembled WGS sequence"/>
</dbReference>
<accession>A0AA88IZY6</accession>
<keyword evidence="2" id="KW-1185">Reference proteome</keyword>
<name>A0AA88IZY6_TACVA</name>